<feature type="transmembrane region" description="Helical" evidence="1">
    <location>
        <begin position="334"/>
        <end position="357"/>
    </location>
</feature>
<dbReference type="InterPro" id="IPR036259">
    <property type="entry name" value="MFS_trans_sf"/>
</dbReference>
<keyword evidence="3" id="KW-1185">Reference proteome</keyword>
<sequence>MPDHDSDRKRKITLKSAIGYGVGDFFGGGQMALIGTYLALFWTRFCGMSIGTAQAFIGMSALISAVAALCFGILDDNLYRFRLGRRFGRRRLIIFMVSPMILLGILMWIPGFPTPVYFVTYAFWIIVAQLFAAAYNPLAGEMTRDFGERNKLSTTRLTISGLSGTVILIAGGFILGIFGDRHPKGYMILAISIVVLFSVAVFICWHSTWEMTPQEAGFGQYAREEGKFAAAGDANSKTRSKDESRHGTFIHRIAMALAEYASTLRLSIFRKHLCIYLLIQISNDVFGQVFVFFVIYDWNRTAAFASLLLSSGVISLPLMPLFSTMLTRFGPKPLYAVGFVGALTSLLLMFVSTIVVGRLPDPWWTVFVYARSILYFTFRSLYGSVPWAMFPFISDVDQVVTGRYRPSTFSGIQAGLRQMFSGLANILVGMVLMWCGFDSTRHWQPQSAKLGLAVLMFGWVAVSVIVALLVSRAFTLDRRTDAVVLDEINRKREGGRPCDIAPGDRAVIESLTGLPYGRGMDRERAAGSLEG</sequence>
<dbReference type="OrthoDB" id="181905at2"/>
<dbReference type="GO" id="GO:0008643">
    <property type="term" value="P:carbohydrate transport"/>
    <property type="evidence" value="ECO:0007669"/>
    <property type="project" value="InterPro"/>
</dbReference>
<feature type="transmembrane region" description="Helical" evidence="1">
    <location>
        <begin position="185"/>
        <end position="205"/>
    </location>
</feature>
<feature type="transmembrane region" description="Helical" evidence="1">
    <location>
        <begin position="273"/>
        <end position="296"/>
    </location>
</feature>
<dbReference type="STRING" id="1437606.BBOH_0793"/>
<reference evidence="2 3" key="1">
    <citation type="submission" date="2014-03" db="EMBL/GenBank/DDBJ databases">
        <title>Genomics of Bifidobacteria.</title>
        <authorList>
            <person name="Ventura M."/>
            <person name="Milani C."/>
            <person name="Lugli G.A."/>
        </authorList>
    </citation>
    <scope>NUCLEOTIDE SEQUENCE [LARGE SCALE GENOMIC DNA]</scope>
    <source>
        <strain evidence="2 3">DSM 22767</strain>
    </source>
</reference>
<feature type="transmembrane region" description="Helical" evidence="1">
    <location>
        <begin position="21"/>
        <end position="42"/>
    </location>
</feature>
<dbReference type="EMBL" id="JGYP01000002">
    <property type="protein sequence ID" value="KFI45986.1"/>
    <property type="molecule type" value="Genomic_DNA"/>
</dbReference>
<comment type="caution">
    <text evidence="2">The sequence shown here is derived from an EMBL/GenBank/DDBJ whole genome shotgun (WGS) entry which is preliminary data.</text>
</comment>
<evidence type="ECO:0000313" key="2">
    <source>
        <dbReference type="EMBL" id="KFI45986.1"/>
    </source>
</evidence>
<protein>
    <submittedName>
        <fullName evidence="2">Na-galactoside symporter</fullName>
    </submittedName>
</protein>
<feature type="transmembrane region" description="Helical" evidence="1">
    <location>
        <begin position="449"/>
        <end position="470"/>
    </location>
</feature>
<dbReference type="GO" id="GO:0005886">
    <property type="term" value="C:plasma membrane"/>
    <property type="evidence" value="ECO:0007669"/>
    <property type="project" value="TreeGrafter"/>
</dbReference>
<feature type="transmembrane region" description="Helical" evidence="1">
    <location>
        <begin position="48"/>
        <end position="71"/>
    </location>
</feature>
<feature type="transmembrane region" description="Helical" evidence="1">
    <location>
        <begin position="157"/>
        <end position="179"/>
    </location>
</feature>
<dbReference type="Gene3D" id="1.20.1250.20">
    <property type="entry name" value="MFS general substrate transporter like domains"/>
    <property type="match status" value="2"/>
</dbReference>
<dbReference type="Proteomes" id="UP000029096">
    <property type="component" value="Unassembled WGS sequence"/>
</dbReference>
<dbReference type="InterPro" id="IPR039672">
    <property type="entry name" value="MFS_2"/>
</dbReference>
<keyword evidence="1" id="KW-0812">Transmembrane</keyword>
<dbReference type="RefSeq" id="WP_044098228.1">
    <property type="nucleotide sequence ID" value="NZ_JDUS01000007.1"/>
</dbReference>
<feature type="transmembrane region" description="Helical" evidence="1">
    <location>
        <begin position="92"/>
        <end position="110"/>
    </location>
</feature>
<dbReference type="PANTHER" id="PTHR11328">
    <property type="entry name" value="MAJOR FACILITATOR SUPERFAMILY DOMAIN-CONTAINING PROTEIN"/>
    <property type="match status" value="1"/>
</dbReference>
<gene>
    <name evidence="2" type="ORF">BBOH_0793</name>
</gene>
<organism evidence="2 3">
    <name type="scientific">Bifidobacterium bohemicum DSM 22767</name>
    <dbReference type="NCBI Taxonomy" id="1437606"/>
    <lineage>
        <taxon>Bacteria</taxon>
        <taxon>Bacillati</taxon>
        <taxon>Actinomycetota</taxon>
        <taxon>Actinomycetes</taxon>
        <taxon>Bifidobacteriales</taxon>
        <taxon>Bifidobacteriaceae</taxon>
        <taxon>Bifidobacterium</taxon>
    </lineage>
</organism>
<feature type="transmembrane region" description="Helical" evidence="1">
    <location>
        <begin position="116"/>
        <end position="136"/>
    </location>
</feature>
<evidence type="ECO:0000256" key="1">
    <source>
        <dbReference type="SAM" id="Phobius"/>
    </source>
</evidence>
<feature type="transmembrane region" description="Helical" evidence="1">
    <location>
        <begin position="302"/>
        <end position="322"/>
    </location>
</feature>
<proteinExistence type="predicted"/>
<name>A0A086ZHI6_9BIFI</name>
<feature type="transmembrane region" description="Helical" evidence="1">
    <location>
        <begin position="419"/>
        <end position="437"/>
    </location>
</feature>
<keyword evidence="1" id="KW-1133">Transmembrane helix</keyword>
<dbReference type="PANTHER" id="PTHR11328:SF24">
    <property type="entry name" value="MAJOR FACILITATOR SUPERFAMILY (MFS) PROFILE DOMAIN-CONTAINING PROTEIN"/>
    <property type="match status" value="1"/>
</dbReference>
<accession>A0A086ZHI6</accession>
<dbReference type="Pfam" id="PF13347">
    <property type="entry name" value="MFS_2"/>
    <property type="match status" value="2"/>
</dbReference>
<keyword evidence="1" id="KW-0472">Membrane</keyword>
<evidence type="ECO:0000313" key="3">
    <source>
        <dbReference type="Proteomes" id="UP000029096"/>
    </source>
</evidence>
<dbReference type="GO" id="GO:0015293">
    <property type="term" value="F:symporter activity"/>
    <property type="evidence" value="ECO:0007669"/>
    <property type="project" value="InterPro"/>
</dbReference>
<dbReference type="eggNOG" id="COG2211">
    <property type="taxonomic scope" value="Bacteria"/>
</dbReference>
<dbReference type="SUPFAM" id="SSF103473">
    <property type="entry name" value="MFS general substrate transporter"/>
    <property type="match status" value="1"/>
</dbReference>
<dbReference type="AlphaFoldDB" id="A0A086ZHI6"/>